<feature type="transmembrane region" description="Helical" evidence="10">
    <location>
        <begin position="292"/>
        <end position="311"/>
    </location>
</feature>
<keyword evidence="8 10" id="KW-0472">Membrane</keyword>
<dbReference type="OrthoDB" id="6500128at2759"/>
<sequence length="720" mass="79026">MGLSSTIKHAPFGMISSSLCSSYLKCGSMPTTCSTAIPAAVRLPVSTKRSYKKKLVARKGENGCGSKSFSVDCPLRHLSWKKTRIGHTNCYSRRIVSSDAFYPSDTLAVDQSQGRDNGENRPASSRSSLLPLSSSTLKKVLPFIYPQLPIILRGWFCTSVAVACLYMFVPQIGQLSTLLSQGNLAELGRKVVWVVIIIGARSVAQFWQQALLWESALNITLKVRSHIFQRVLKREMGFFEGQEAAAAGDIAFRVTSEAEDMGDTIYSLLHMMVPSALQLVAMATRMVTLNPTLALATFSVVPCMGLVIAMLGEKLRKLARKGQDSIAHLSAYLNEVLPSMFVVKAHAAEDLEQWRFERLAWAERDAQLGKKRMKAFIPEMITLVYVITVMVLFGVGTWAISKGTLDGGGMVSFITSLVLLVEPMQSLGKAYNELKNGEPAIERLFELALQQQGALGIEEDTSLENVAGEVQLCNVSFRYNDHMPWVLKNVNLHVRPGETVALVGGSGGGKTTLAKLLLRLYNPVYGSITIDGQDIRRVTKKTLRQHVAIVPQETTLFTGTVAENISYGRLPEEVDMKAVVRAAELANADEFIGKLSHGYSTRLGDRASSLSGGQRQRLAIARAIYQEATVLILDEATSALDNKSEKLVREALQRLMAGRTVFVIAHRLETVERADRIVVLEAGRIVEEGTHEALLTLEGKYAALYTRQEGTRPVTELLSG</sequence>
<dbReference type="PROSITE" id="PS50929">
    <property type="entry name" value="ABC_TM1F"/>
    <property type="match status" value="1"/>
</dbReference>
<dbReference type="PROSITE" id="PS00211">
    <property type="entry name" value="ABC_TRANSPORTER_1"/>
    <property type="match status" value="1"/>
</dbReference>
<keyword evidence="2" id="KW-0813">Transport</keyword>
<dbReference type="GO" id="GO:0042626">
    <property type="term" value="F:ATPase-coupled transmembrane transporter activity"/>
    <property type="evidence" value="ECO:0000318"/>
    <property type="project" value="GO_Central"/>
</dbReference>
<dbReference type="EMBL" id="KZ772697">
    <property type="protein sequence ID" value="PTQ43307.1"/>
    <property type="molecule type" value="Genomic_DNA"/>
</dbReference>
<dbReference type="GO" id="GO:0016887">
    <property type="term" value="F:ATP hydrolysis activity"/>
    <property type="evidence" value="ECO:0007669"/>
    <property type="project" value="InterPro"/>
</dbReference>
<dbReference type="OMA" id="PLMNIIG"/>
<dbReference type="FunFam" id="3.40.50.300:FF:000221">
    <property type="entry name" value="Multidrug ABC transporter ATP-binding protein"/>
    <property type="match status" value="1"/>
</dbReference>
<comment type="subcellular location">
    <subcellularLocation>
        <location evidence="1">Cell membrane</location>
        <topology evidence="1">Multi-pass membrane protein</topology>
    </subcellularLocation>
</comment>
<keyword evidence="5" id="KW-0547">Nucleotide-binding</keyword>
<evidence type="ECO:0000313" key="13">
    <source>
        <dbReference type="EMBL" id="PTQ43307.1"/>
    </source>
</evidence>
<dbReference type="SUPFAM" id="SSF90123">
    <property type="entry name" value="ABC transporter transmembrane region"/>
    <property type="match status" value="1"/>
</dbReference>
<dbReference type="GO" id="GO:0140359">
    <property type="term" value="F:ABC-type transporter activity"/>
    <property type="evidence" value="ECO:0007669"/>
    <property type="project" value="InterPro"/>
</dbReference>
<feature type="domain" description="ABC transmembrane type-1" evidence="12">
    <location>
        <begin position="156"/>
        <end position="436"/>
    </location>
</feature>
<keyword evidence="3" id="KW-1003">Cell membrane</keyword>
<feature type="transmembrane region" description="Helical" evidence="10">
    <location>
        <begin position="380"/>
        <end position="401"/>
    </location>
</feature>
<dbReference type="GO" id="GO:0005886">
    <property type="term" value="C:plasma membrane"/>
    <property type="evidence" value="ECO:0007669"/>
    <property type="project" value="UniProtKB-SubCell"/>
</dbReference>
<keyword evidence="14" id="KW-1185">Reference proteome</keyword>
<dbReference type="Gene3D" id="3.40.50.300">
    <property type="entry name" value="P-loop containing nucleotide triphosphate hydrolases"/>
    <property type="match status" value="1"/>
</dbReference>
<dbReference type="InterPro" id="IPR003593">
    <property type="entry name" value="AAA+_ATPase"/>
</dbReference>
<evidence type="ECO:0000256" key="8">
    <source>
        <dbReference type="ARBA" id="ARBA00023136"/>
    </source>
</evidence>
<evidence type="ECO:0008006" key="15">
    <source>
        <dbReference type="Google" id="ProtNLM"/>
    </source>
</evidence>
<dbReference type="SMART" id="SM00382">
    <property type="entry name" value="AAA"/>
    <property type="match status" value="1"/>
</dbReference>
<evidence type="ECO:0000313" key="14">
    <source>
        <dbReference type="Proteomes" id="UP000244005"/>
    </source>
</evidence>
<dbReference type="PANTHER" id="PTHR43394:SF1">
    <property type="entry name" value="ATP-BINDING CASSETTE SUB-FAMILY B MEMBER 10, MITOCHONDRIAL"/>
    <property type="match status" value="1"/>
</dbReference>
<evidence type="ECO:0000256" key="4">
    <source>
        <dbReference type="ARBA" id="ARBA00022692"/>
    </source>
</evidence>
<evidence type="ECO:0000256" key="2">
    <source>
        <dbReference type="ARBA" id="ARBA00022448"/>
    </source>
</evidence>
<dbReference type="Gene3D" id="1.20.1560.10">
    <property type="entry name" value="ABC transporter type 1, transmembrane domain"/>
    <property type="match status" value="1"/>
</dbReference>
<organism evidence="13 14">
    <name type="scientific">Marchantia polymorpha</name>
    <name type="common">Common liverwort</name>
    <name type="synonym">Marchantia aquatica</name>
    <dbReference type="NCBI Taxonomy" id="3197"/>
    <lineage>
        <taxon>Eukaryota</taxon>
        <taxon>Viridiplantae</taxon>
        <taxon>Streptophyta</taxon>
        <taxon>Embryophyta</taxon>
        <taxon>Marchantiophyta</taxon>
        <taxon>Marchantiopsida</taxon>
        <taxon>Marchantiidae</taxon>
        <taxon>Marchantiales</taxon>
        <taxon>Marchantiaceae</taxon>
        <taxon>Marchantia</taxon>
    </lineage>
</organism>
<dbReference type="InterPro" id="IPR027417">
    <property type="entry name" value="P-loop_NTPase"/>
</dbReference>
<dbReference type="InterPro" id="IPR011527">
    <property type="entry name" value="ABC1_TM_dom"/>
</dbReference>
<feature type="region of interest" description="Disordered" evidence="9">
    <location>
        <begin position="109"/>
        <end position="129"/>
    </location>
</feature>
<reference evidence="14" key="1">
    <citation type="journal article" date="2017" name="Cell">
        <title>Insights into land plant evolution garnered from the Marchantia polymorpha genome.</title>
        <authorList>
            <person name="Bowman J.L."/>
            <person name="Kohchi T."/>
            <person name="Yamato K.T."/>
            <person name="Jenkins J."/>
            <person name="Shu S."/>
            <person name="Ishizaki K."/>
            <person name="Yamaoka S."/>
            <person name="Nishihama R."/>
            <person name="Nakamura Y."/>
            <person name="Berger F."/>
            <person name="Adam C."/>
            <person name="Aki S.S."/>
            <person name="Althoff F."/>
            <person name="Araki T."/>
            <person name="Arteaga-Vazquez M.A."/>
            <person name="Balasubrmanian S."/>
            <person name="Barry K."/>
            <person name="Bauer D."/>
            <person name="Boehm C.R."/>
            <person name="Briginshaw L."/>
            <person name="Caballero-Perez J."/>
            <person name="Catarino B."/>
            <person name="Chen F."/>
            <person name="Chiyoda S."/>
            <person name="Chovatia M."/>
            <person name="Davies K.M."/>
            <person name="Delmans M."/>
            <person name="Demura T."/>
            <person name="Dierschke T."/>
            <person name="Dolan L."/>
            <person name="Dorantes-Acosta A.E."/>
            <person name="Eklund D.M."/>
            <person name="Florent S.N."/>
            <person name="Flores-Sandoval E."/>
            <person name="Fujiyama A."/>
            <person name="Fukuzawa H."/>
            <person name="Galik B."/>
            <person name="Grimanelli D."/>
            <person name="Grimwood J."/>
            <person name="Grossniklaus U."/>
            <person name="Hamada T."/>
            <person name="Haseloff J."/>
            <person name="Hetherington A.J."/>
            <person name="Higo A."/>
            <person name="Hirakawa Y."/>
            <person name="Hundley H.N."/>
            <person name="Ikeda Y."/>
            <person name="Inoue K."/>
            <person name="Inoue S.I."/>
            <person name="Ishida S."/>
            <person name="Jia Q."/>
            <person name="Kakita M."/>
            <person name="Kanazawa T."/>
            <person name="Kawai Y."/>
            <person name="Kawashima T."/>
            <person name="Kennedy M."/>
            <person name="Kinose K."/>
            <person name="Kinoshita T."/>
            <person name="Kohara Y."/>
            <person name="Koide E."/>
            <person name="Komatsu K."/>
            <person name="Kopischke S."/>
            <person name="Kubo M."/>
            <person name="Kyozuka J."/>
            <person name="Lagercrantz U."/>
            <person name="Lin S.S."/>
            <person name="Lindquist E."/>
            <person name="Lipzen A.M."/>
            <person name="Lu C.W."/>
            <person name="De Luna E."/>
            <person name="Martienssen R.A."/>
            <person name="Minamino N."/>
            <person name="Mizutani M."/>
            <person name="Mizutani M."/>
            <person name="Mochizuki N."/>
            <person name="Monte I."/>
            <person name="Mosher R."/>
            <person name="Nagasaki H."/>
            <person name="Nakagami H."/>
            <person name="Naramoto S."/>
            <person name="Nishitani K."/>
            <person name="Ohtani M."/>
            <person name="Okamoto T."/>
            <person name="Okumura M."/>
            <person name="Phillips J."/>
            <person name="Pollak B."/>
            <person name="Reinders A."/>
            <person name="Rovekamp M."/>
            <person name="Sano R."/>
            <person name="Sawa S."/>
            <person name="Schmid M.W."/>
            <person name="Shirakawa M."/>
            <person name="Solano R."/>
            <person name="Spunde A."/>
            <person name="Suetsugu N."/>
            <person name="Sugano S."/>
            <person name="Sugiyama A."/>
            <person name="Sun R."/>
            <person name="Suzuki Y."/>
            <person name="Takenaka M."/>
            <person name="Takezawa D."/>
            <person name="Tomogane H."/>
            <person name="Tsuzuki M."/>
            <person name="Ueda T."/>
            <person name="Umeda M."/>
            <person name="Ward J.M."/>
            <person name="Watanabe Y."/>
            <person name="Yazaki K."/>
            <person name="Yokoyama R."/>
            <person name="Yoshitake Y."/>
            <person name="Yotsui I."/>
            <person name="Zachgo S."/>
            <person name="Schmutz J."/>
        </authorList>
    </citation>
    <scope>NUCLEOTIDE SEQUENCE [LARGE SCALE GENOMIC DNA]</scope>
    <source>
        <strain evidence="14">Tak-1</strain>
    </source>
</reference>
<dbReference type="FunFam" id="1.20.1560.10:FF:000096">
    <property type="entry name" value="ABC transporter related"/>
    <property type="match status" value="1"/>
</dbReference>
<evidence type="ECO:0000256" key="5">
    <source>
        <dbReference type="ARBA" id="ARBA00022741"/>
    </source>
</evidence>
<dbReference type="AlphaFoldDB" id="A0A2R6XB24"/>
<dbReference type="SUPFAM" id="SSF52540">
    <property type="entry name" value="P-loop containing nucleoside triphosphate hydrolases"/>
    <property type="match status" value="1"/>
</dbReference>
<dbReference type="Pfam" id="PF00005">
    <property type="entry name" value="ABC_tran"/>
    <property type="match status" value="1"/>
</dbReference>
<dbReference type="PROSITE" id="PS50893">
    <property type="entry name" value="ABC_TRANSPORTER_2"/>
    <property type="match status" value="1"/>
</dbReference>
<evidence type="ECO:0000259" key="11">
    <source>
        <dbReference type="PROSITE" id="PS50893"/>
    </source>
</evidence>
<feature type="domain" description="ABC transporter" evidence="11">
    <location>
        <begin position="470"/>
        <end position="707"/>
    </location>
</feature>
<dbReference type="CDD" id="cd07346">
    <property type="entry name" value="ABC_6TM_exporters"/>
    <property type="match status" value="1"/>
</dbReference>
<dbReference type="InterPro" id="IPR036640">
    <property type="entry name" value="ABC1_TM_sf"/>
</dbReference>
<evidence type="ECO:0000256" key="7">
    <source>
        <dbReference type="ARBA" id="ARBA00022989"/>
    </source>
</evidence>
<dbReference type="PANTHER" id="PTHR43394">
    <property type="entry name" value="ATP-DEPENDENT PERMEASE MDL1, MITOCHONDRIAL"/>
    <property type="match status" value="1"/>
</dbReference>
<evidence type="ECO:0000256" key="3">
    <source>
        <dbReference type="ARBA" id="ARBA00022475"/>
    </source>
</evidence>
<keyword evidence="6" id="KW-0067">ATP-binding</keyword>
<evidence type="ECO:0000256" key="10">
    <source>
        <dbReference type="SAM" id="Phobius"/>
    </source>
</evidence>
<keyword evidence="7 10" id="KW-1133">Transmembrane helix</keyword>
<dbReference type="Gramene" id="Mp2g26720.1">
    <property type="protein sequence ID" value="Mp2g26720.1.cds"/>
    <property type="gene ID" value="Mp2g26720"/>
</dbReference>
<evidence type="ECO:0000256" key="6">
    <source>
        <dbReference type="ARBA" id="ARBA00022840"/>
    </source>
</evidence>
<proteinExistence type="predicted"/>
<name>A0A2R6XB24_MARPO</name>
<evidence type="ECO:0000256" key="9">
    <source>
        <dbReference type="SAM" id="MobiDB-lite"/>
    </source>
</evidence>
<dbReference type="Proteomes" id="UP000244005">
    <property type="component" value="Unassembled WGS sequence"/>
</dbReference>
<gene>
    <name evidence="13" type="ORF">MARPO_0025s0012</name>
</gene>
<dbReference type="Pfam" id="PF00664">
    <property type="entry name" value="ABC_membrane"/>
    <property type="match status" value="1"/>
</dbReference>
<accession>A0A2R6XB24</accession>
<keyword evidence="4 10" id="KW-0812">Transmembrane</keyword>
<protein>
    <recommendedName>
        <fullName evidence="15">ABC transporter</fullName>
    </recommendedName>
</protein>
<dbReference type="InterPro" id="IPR017871">
    <property type="entry name" value="ABC_transporter-like_CS"/>
</dbReference>
<dbReference type="InterPro" id="IPR039421">
    <property type="entry name" value="Type_1_exporter"/>
</dbReference>
<dbReference type="InterPro" id="IPR003439">
    <property type="entry name" value="ABC_transporter-like_ATP-bd"/>
</dbReference>
<dbReference type="GO" id="GO:0005524">
    <property type="term" value="F:ATP binding"/>
    <property type="evidence" value="ECO:0007669"/>
    <property type="project" value="UniProtKB-KW"/>
</dbReference>
<dbReference type="GO" id="GO:0055085">
    <property type="term" value="P:transmembrane transport"/>
    <property type="evidence" value="ECO:0000318"/>
    <property type="project" value="GO_Central"/>
</dbReference>
<evidence type="ECO:0000256" key="1">
    <source>
        <dbReference type="ARBA" id="ARBA00004651"/>
    </source>
</evidence>
<dbReference type="GO" id="GO:0016020">
    <property type="term" value="C:membrane"/>
    <property type="evidence" value="ECO:0000318"/>
    <property type="project" value="GO_Central"/>
</dbReference>
<evidence type="ECO:0000259" key="12">
    <source>
        <dbReference type="PROSITE" id="PS50929"/>
    </source>
</evidence>